<dbReference type="Gene3D" id="3.30.9.10">
    <property type="entry name" value="D-Amino Acid Oxidase, subunit A, domain 2"/>
    <property type="match status" value="1"/>
</dbReference>
<dbReference type="STRING" id="2070753.A0A3A2ZTR7"/>
<evidence type="ECO:0000313" key="7">
    <source>
        <dbReference type="Proteomes" id="UP000266188"/>
    </source>
</evidence>
<name>A0A3A2ZTR7_9EURO</name>
<dbReference type="InterPro" id="IPR036188">
    <property type="entry name" value="FAD/NAD-bd_sf"/>
</dbReference>
<comment type="caution">
    <text evidence="6">The sequence shown here is derived from an EMBL/GenBank/DDBJ whole genome shotgun (WGS) entry which is preliminary data.</text>
</comment>
<keyword evidence="3" id="KW-0274">FAD</keyword>
<dbReference type="PRINTS" id="PR00420">
    <property type="entry name" value="RNGMNOXGNASE"/>
</dbReference>
<dbReference type="Pfam" id="PF01494">
    <property type="entry name" value="FAD_binding_3"/>
    <property type="match status" value="1"/>
</dbReference>
<evidence type="ECO:0000256" key="3">
    <source>
        <dbReference type="ARBA" id="ARBA00022827"/>
    </source>
</evidence>
<dbReference type="Proteomes" id="UP000266188">
    <property type="component" value="Unassembled WGS sequence"/>
</dbReference>
<gene>
    <name evidence="6" type="ORF">PHISCL_04987</name>
</gene>
<organism evidence="6 7">
    <name type="scientific">Aspergillus sclerotialis</name>
    <dbReference type="NCBI Taxonomy" id="2070753"/>
    <lineage>
        <taxon>Eukaryota</taxon>
        <taxon>Fungi</taxon>
        <taxon>Dikarya</taxon>
        <taxon>Ascomycota</taxon>
        <taxon>Pezizomycotina</taxon>
        <taxon>Eurotiomycetes</taxon>
        <taxon>Eurotiomycetidae</taxon>
        <taxon>Eurotiales</taxon>
        <taxon>Aspergillaceae</taxon>
        <taxon>Aspergillus</taxon>
        <taxon>Aspergillus subgen. Polypaecilum</taxon>
    </lineage>
</organism>
<dbReference type="GO" id="GO:0016709">
    <property type="term" value="F:oxidoreductase activity, acting on paired donors, with incorporation or reduction of molecular oxygen, NAD(P)H as one donor, and incorporation of one atom of oxygen"/>
    <property type="evidence" value="ECO:0007669"/>
    <property type="project" value="UniProtKB-ARBA"/>
</dbReference>
<reference evidence="7" key="1">
    <citation type="submission" date="2017-02" db="EMBL/GenBank/DDBJ databases">
        <authorList>
            <person name="Tafer H."/>
            <person name="Lopandic K."/>
        </authorList>
    </citation>
    <scope>NUCLEOTIDE SEQUENCE [LARGE SCALE GENOMIC DNA]</scope>
    <source>
        <strain evidence="7">CBS 366.77</strain>
    </source>
</reference>
<dbReference type="Gene3D" id="3.40.30.120">
    <property type="match status" value="1"/>
</dbReference>
<dbReference type="GO" id="GO:0071949">
    <property type="term" value="F:FAD binding"/>
    <property type="evidence" value="ECO:0007669"/>
    <property type="project" value="InterPro"/>
</dbReference>
<dbReference type="OrthoDB" id="2690153at2759"/>
<comment type="cofactor">
    <cofactor evidence="1">
        <name>FAD</name>
        <dbReference type="ChEBI" id="CHEBI:57692"/>
    </cofactor>
</comment>
<dbReference type="InterPro" id="IPR002938">
    <property type="entry name" value="FAD-bd"/>
</dbReference>
<keyword evidence="7" id="KW-1185">Reference proteome</keyword>
<dbReference type="AlphaFoldDB" id="A0A3A2ZTR7"/>
<accession>A0A3A2ZTR7</accession>
<evidence type="ECO:0000256" key="1">
    <source>
        <dbReference type="ARBA" id="ARBA00001974"/>
    </source>
</evidence>
<feature type="domain" description="FAD-binding" evidence="5">
    <location>
        <begin position="12"/>
        <end position="382"/>
    </location>
</feature>
<evidence type="ECO:0000259" key="5">
    <source>
        <dbReference type="Pfam" id="PF01494"/>
    </source>
</evidence>
<sequence length="604" mass="67916">MGSISNGVPIIDVPVVIVGGGGCGLTMSVFLSDLGVEHFLFEKHPGTSRLPRAHYINQRSMEIFRQHNVAERIQKISCPTNNLSQTDWRTAPGGNSPWAGRLLASLPSFGAYPGTPEREPYQKDGPELPTNLPLIRLEPVIRQVAEERNPGRVLFSHRVEEIDEQSDGVLVTVKSSDGTLAKYRAQYLVGADGGRIVGPKIGVELEGPENIRKFVSAYVRTDMSKYCGDHTLITHFVNPDSKEEFNHGAMIKMGPTWDRHSEEWVFHYEYPVSDRKYTAEELLPRIRQLLRLPEQEIEILEVTHWILERRVATKYSEGRLFIAGDAAHRRPPLTGLGLNTAIEDANNLSWKLAFVLNGRAKPSLLDTYDPERRPIGRRNCDWAYLAYNNTSVLQAAMGFIPGEIDYNKMRLAHLFEDSPQGKTARYHLQRVFNTQDIEFLAHNIELGFIYLSSAVIPDGTVAPKEDPGGRIYIPMTRPGHRLPHTWIERDQKVISTHDLVGSGNKYDLVLITDEAGDQWIQAAHALAKKSDLRIRTAAISAYSKSASPDLYHDRDDLWSKVRGINDGGAILVRPDNIIIWRSLTPSKDCGRELERDLQTVLNIS</sequence>
<evidence type="ECO:0000256" key="4">
    <source>
        <dbReference type="ARBA" id="ARBA00023002"/>
    </source>
</evidence>
<evidence type="ECO:0000313" key="6">
    <source>
        <dbReference type="EMBL" id="RJE22684.1"/>
    </source>
</evidence>
<dbReference type="PANTHER" id="PTHR43004:SF19">
    <property type="entry name" value="BINDING MONOOXYGENASE, PUTATIVE (JCVI)-RELATED"/>
    <property type="match status" value="1"/>
</dbReference>
<dbReference type="Gene3D" id="3.50.50.60">
    <property type="entry name" value="FAD/NAD(P)-binding domain"/>
    <property type="match status" value="1"/>
</dbReference>
<dbReference type="PANTHER" id="PTHR43004">
    <property type="entry name" value="TRK SYSTEM POTASSIUM UPTAKE PROTEIN"/>
    <property type="match status" value="1"/>
</dbReference>
<evidence type="ECO:0000256" key="2">
    <source>
        <dbReference type="ARBA" id="ARBA00022630"/>
    </source>
</evidence>
<keyword evidence="4" id="KW-0560">Oxidoreductase</keyword>
<protein>
    <submittedName>
        <fullName evidence="6">FAD binding domain protein</fullName>
    </submittedName>
</protein>
<dbReference type="Pfam" id="PF21274">
    <property type="entry name" value="Rng_hyd_C"/>
    <property type="match status" value="1"/>
</dbReference>
<keyword evidence="2" id="KW-0285">Flavoprotein</keyword>
<proteinExistence type="predicted"/>
<dbReference type="SUPFAM" id="SSF51905">
    <property type="entry name" value="FAD/NAD(P)-binding domain"/>
    <property type="match status" value="1"/>
</dbReference>
<dbReference type="InterPro" id="IPR050641">
    <property type="entry name" value="RIFMO-like"/>
</dbReference>
<dbReference type="EMBL" id="MVGC01000156">
    <property type="protein sequence ID" value="RJE22684.1"/>
    <property type="molecule type" value="Genomic_DNA"/>
</dbReference>